<comment type="caution">
    <text evidence="1">The sequence shown here is derived from an EMBL/GenBank/DDBJ whole genome shotgun (WGS) entry which is preliminary data.</text>
</comment>
<sequence length="123" mass="13922">MLQKQCQLDKYTSSFLIGIDSILLLEYSDSTEYTAFKKESPSPVEVEPGDLYLLKYGKRKKKQSITGKEIEKVRDHFPCSSRKKVGGNQAAFHISASLRDGEMSSAQNESHWEHVFCEGATTR</sequence>
<evidence type="ECO:0000313" key="1">
    <source>
        <dbReference type="EMBL" id="KAG5598392.1"/>
    </source>
</evidence>
<evidence type="ECO:0000313" key="2">
    <source>
        <dbReference type="Proteomes" id="UP000824120"/>
    </source>
</evidence>
<name>A0A9J5YFJ2_SOLCO</name>
<accession>A0A9J5YFJ2</accession>
<dbReference type="Proteomes" id="UP000824120">
    <property type="component" value="Chromosome 6"/>
</dbReference>
<organism evidence="1 2">
    <name type="scientific">Solanum commersonii</name>
    <name type="common">Commerson's wild potato</name>
    <name type="synonym">Commerson's nightshade</name>
    <dbReference type="NCBI Taxonomy" id="4109"/>
    <lineage>
        <taxon>Eukaryota</taxon>
        <taxon>Viridiplantae</taxon>
        <taxon>Streptophyta</taxon>
        <taxon>Embryophyta</taxon>
        <taxon>Tracheophyta</taxon>
        <taxon>Spermatophyta</taxon>
        <taxon>Magnoliopsida</taxon>
        <taxon>eudicotyledons</taxon>
        <taxon>Gunneridae</taxon>
        <taxon>Pentapetalae</taxon>
        <taxon>asterids</taxon>
        <taxon>lamiids</taxon>
        <taxon>Solanales</taxon>
        <taxon>Solanaceae</taxon>
        <taxon>Solanoideae</taxon>
        <taxon>Solaneae</taxon>
        <taxon>Solanum</taxon>
    </lineage>
</organism>
<protein>
    <submittedName>
        <fullName evidence="1">Uncharacterized protein</fullName>
    </submittedName>
</protein>
<dbReference type="EMBL" id="JACXVP010000006">
    <property type="protein sequence ID" value="KAG5598392.1"/>
    <property type="molecule type" value="Genomic_DNA"/>
</dbReference>
<dbReference type="AlphaFoldDB" id="A0A9J5YFJ2"/>
<proteinExistence type="predicted"/>
<keyword evidence="2" id="KW-1185">Reference proteome</keyword>
<reference evidence="1 2" key="1">
    <citation type="submission" date="2020-09" db="EMBL/GenBank/DDBJ databases">
        <title>De no assembly of potato wild relative species, Solanum commersonii.</title>
        <authorList>
            <person name="Cho K."/>
        </authorList>
    </citation>
    <scope>NUCLEOTIDE SEQUENCE [LARGE SCALE GENOMIC DNA]</scope>
    <source>
        <strain evidence="1">LZ3.2</strain>
        <tissue evidence="1">Leaf</tissue>
    </source>
</reference>
<gene>
    <name evidence="1" type="ORF">H5410_029762</name>
</gene>